<feature type="compositionally biased region" description="Polar residues" evidence="1">
    <location>
        <begin position="62"/>
        <end position="72"/>
    </location>
</feature>
<sequence>CALMSSAARADKLTGASLPTTRTVGDSSNAADTISAPIPTSSSDNPMSAERNKPRRLLRSGPVTTDGGSSEMTSDEPLDSFTYPLRRSGAAARRTATPSRR</sequence>
<reference evidence="2" key="1">
    <citation type="submission" date="2020-02" db="EMBL/GenBank/DDBJ databases">
        <authorList>
            <person name="Meier V. D."/>
        </authorList>
    </citation>
    <scope>NUCLEOTIDE SEQUENCE</scope>
    <source>
        <strain evidence="2">AVDCRST_MAG53</strain>
    </source>
</reference>
<dbReference type="AlphaFoldDB" id="A0A6J4SPN8"/>
<evidence type="ECO:0000256" key="1">
    <source>
        <dbReference type="SAM" id="MobiDB-lite"/>
    </source>
</evidence>
<name>A0A6J4SPN8_9ACTN</name>
<feature type="non-terminal residue" evidence="2">
    <location>
        <position position="1"/>
    </location>
</feature>
<evidence type="ECO:0000313" key="2">
    <source>
        <dbReference type="EMBL" id="CAA9501118.1"/>
    </source>
</evidence>
<feature type="non-terminal residue" evidence="2">
    <location>
        <position position="101"/>
    </location>
</feature>
<organism evidence="2">
    <name type="scientific">uncultured Solirubrobacteraceae bacterium</name>
    <dbReference type="NCBI Taxonomy" id="1162706"/>
    <lineage>
        <taxon>Bacteria</taxon>
        <taxon>Bacillati</taxon>
        <taxon>Actinomycetota</taxon>
        <taxon>Thermoleophilia</taxon>
        <taxon>Solirubrobacterales</taxon>
        <taxon>Solirubrobacteraceae</taxon>
        <taxon>environmental samples</taxon>
    </lineage>
</organism>
<dbReference type="EMBL" id="CADCVR010000064">
    <property type="protein sequence ID" value="CAA9501118.1"/>
    <property type="molecule type" value="Genomic_DNA"/>
</dbReference>
<accession>A0A6J4SPN8</accession>
<feature type="compositionally biased region" description="Low complexity" evidence="1">
    <location>
        <begin position="86"/>
        <end position="101"/>
    </location>
</feature>
<proteinExistence type="predicted"/>
<feature type="compositionally biased region" description="Polar residues" evidence="1">
    <location>
        <begin position="17"/>
        <end position="46"/>
    </location>
</feature>
<feature type="region of interest" description="Disordered" evidence="1">
    <location>
        <begin position="1"/>
        <end position="101"/>
    </location>
</feature>
<gene>
    <name evidence="2" type="ORF">AVDCRST_MAG53-1973</name>
</gene>
<protein>
    <submittedName>
        <fullName evidence="2">Uncharacterized protein</fullName>
    </submittedName>
</protein>